<sequence length="635" mass="70447">MFTDLWLNLLEEKMLRNGFLTFFLLVITAKESIQLCEESVTLDSPIVNSVVDNAGSFCNPYQRTYSRAIEGRTVFRADGISVTPARCNVYNGTSNASEPLGAITDGAVCWVEIPDDVVLFTVQCFDIYSSQRFICQTANFTTEEIDFDSSATVSSANYPSNYPSEHLQETIIRSNEVVEFTITFLEPILFDRAEVLCIKFDDGTELPYADVVIAPDPIIKNASEITIQFSTNENEEFTGFSLDIRGPLPEITCTSQGTTDISINGDTLKTLSCSDPGDYLYISPIPVDNLTTLDPACVANSSFPNFDLQFSDCSSIQQTNYTITVVSTVRCQQNLSMAAIQRFEDKCINFTCEYNVTELWSTSGIIPKVMKVILDGVQATGTFPVKLIFTDDTYSSELAGDRVVTVPDFVNAKVELSLPGNNNSFFVQVTRCWATQDAHFSDPSYSIIHDSCEDLNSFDPPDAKEIDTNYDANFAAFKFRSFVWTGAIEEEIYLHCEVTLCFNSDDDPCPPRPSCAKKRRRRDSVDDGFKSRVISTSQPLRIRQNEKESCEKENGGCSDVCEMRSADVMCLCYVGRKLAKDGKSCQDKASEVLEIREANDQSNVLLALVMIATVICALGLVLKLKGNGKTLLNLA</sequence>
<dbReference type="PANTHER" id="PTHR14002">
    <property type="entry name" value="ENDOGLIN/TGF-BETA RECEPTOR TYPE III"/>
    <property type="match status" value="1"/>
</dbReference>
<dbReference type="InterPro" id="IPR042235">
    <property type="entry name" value="ZP-C_dom"/>
</dbReference>
<organism evidence="6 7">
    <name type="scientific">Clavelina lepadiformis</name>
    <name type="common">Light-bulb sea squirt</name>
    <name type="synonym">Ascidia lepadiformis</name>
    <dbReference type="NCBI Taxonomy" id="159417"/>
    <lineage>
        <taxon>Eukaryota</taxon>
        <taxon>Metazoa</taxon>
        <taxon>Chordata</taxon>
        <taxon>Tunicata</taxon>
        <taxon>Ascidiacea</taxon>
        <taxon>Aplousobranchia</taxon>
        <taxon>Clavelinidae</taxon>
        <taxon>Clavelina</taxon>
    </lineage>
</organism>
<evidence type="ECO:0000259" key="5">
    <source>
        <dbReference type="PROSITE" id="PS51034"/>
    </source>
</evidence>
<dbReference type="Gene3D" id="2.60.40.4100">
    <property type="entry name" value="Zona pellucida, ZP-C domain"/>
    <property type="match status" value="1"/>
</dbReference>
<evidence type="ECO:0000256" key="1">
    <source>
        <dbReference type="ARBA" id="ARBA00022729"/>
    </source>
</evidence>
<dbReference type="SUPFAM" id="SSF57196">
    <property type="entry name" value="EGF/Laminin"/>
    <property type="match status" value="1"/>
</dbReference>
<dbReference type="SMART" id="SM00241">
    <property type="entry name" value="ZP"/>
    <property type="match status" value="1"/>
</dbReference>
<evidence type="ECO:0000256" key="3">
    <source>
        <dbReference type="SAM" id="MobiDB-lite"/>
    </source>
</evidence>
<dbReference type="PROSITE" id="PS51034">
    <property type="entry name" value="ZP_2"/>
    <property type="match status" value="1"/>
</dbReference>
<dbReference type="Proteomes" id="UP001642483">
    <property type="component" value="Unassembled WGS sequence"/>
</dbReference>
<accession>A0ABP0FYX3</accession>
<keyword evidence="4" id="KW-0472">Membrane</keyword>
<dbReference type="InterPro" id="IPR035914">
    <property type="entry name" value="Sperma_CUB_dom_sf"/>
</dbReference>
<protein>
    <recommendedName>
        <fullName evidence="5">ZP domain-containing protein</fullName>
    </recommendedName>
</protein>
<evidence type="ECO:0000313" key="7">
    <source>
        <dbReference type="Proteomes" id="UP001642483"/>
    </source>
</evidence>
<keyword evidence="1" id="KW-0732">Signal</keyword>
<keyword evidence="4" id="KW-0812">Transmembrane</keyword>
<feature type="domain" description="ZP" evidence="5">
    <location>
        <begin position="252"/>
        <end position="522"/>
    </location>
</feature>
<evidence type="ECO:0000313" key="6">
    <source>
        <dbReference type="EMBL" id="CAK8684803.1"/>
    </source>
</evidence>
<feature type="transmembrane region" description="Helical" evidence="4">
    <location>
        <begin position="604"/>
        <end position="622"/>
    </location>
</feature>
<dbReference type="EMBL" id="CAWYQH010000098">
    <property type="protein sequence ID" value="CAK8684803.1"/>
    <property type="molecule type" value="Genomic_DNA"/>
</dbReference>
<feature type="region of interest" description="Disordered" evidence="3">
    <location>
        <begin position="508"/>
        <end position="528"/>
    </location>
</feature>
<name>A0ABP0FYX3_CLALP</name>
<dbReference type="InterPro" id="IPR055355">
    <property type="entry name" value="ZP-C"/>
</dbReference>
<proteinExistence type="predicted"/>
<keyword evidence="7" id="KW-1185">Reference proteome</keyword>
<dbReference type="PANTHER" id="PTHR14002:SF54">
    <property type="entry name" value="ZONA PELLUCIDA SPERM-BINDING PROTEIN 2"/>
    <property type="match status" value="1"/>
</dbReference>
<keyword evidence="2" id="KW-1015">Disulfide bond</keyword>
<dbReference type="Pfam" id="PF00100">
    <property type="entry name" value="Zona_pellucida"/>
    <property type="match status" value="1"/>
</dbReference>
<evidence type="ECO:0000256" key="2">
    <source>
        <dbReference type="ARBA" id="ARBA00023157"/>
    </source>
</evidence>
<comment type="caution">
    <text evidence="6">The sequence shown here is derived from an EMBL/GenBank/DDBJ whole genome shotgun (WGS) entry which is preliminary data.</text>
</comment>
<gene>
    <name evidence="6" type="ORF">CVLEPA_LOCUS15917</name>
</gene>
<evidence type="ECO:0000256" key="4">
    <source>
        <dbReference type="SAM" id="Phobius"/>
    </source>
</evidence>
<reference evidence="6 7" key="1">
    <citation type="submission" date="2024-02" db="EMBL/GenBank/DDBJ databases">
        <authorList>
            <person name="Daric V."/>
            <person name="Darras S."/>
        </authorList>
    </citation>
    <scope>NUCLEOTIDE SEQUENCE [LARGE SCALE GENOMIC DNA]</scope>
</reference>
<dbReference type="Gene3D" id="2.60.120.290">
    <property type="entry name" value="Spermadhesin, CUB domain"/>
    <property type="match status" value="1"/>
</dbReference>
<keyword evidence="4" id="KW-1133">Transmembrane helix</keyword>
<dbReference type="Gene3D" id="2.10.25.10">
    <property type="entry name" value="Laminin"/>
    <property type="match status" value="1"/>
</dbReference>
<dbReference type="InterPro" id="IPR001507">
    <property type="entry name" value="ZP_dom"/>
</dbReference>